<dbReference type="AlphaFoldDB" id="A0A835I8G5"/>
<protein>
    <recommendedName>
        <fullName evidence="3">DUF4283 domain-containing protein</fullName>
    </recommendedName>
</protein>
<comment type="caution">
    <text evidence="1">The sequence shown here is derived from an EMBL/GenBank/DDBJ whole genome shotgun (WGS) entry which is preliminary data.</text>
</comment>
<dbReference type="Proteomes" id="UP000631114">
    <property type="component" value="Unassembled WGS sequence"/>
</dbReference>
<reference evidence="1 2" key="1">
    <citation type="submission" date="2020-10" db="EMBL/GenBank/DDBJ databases">
        <title>The Coptis chinensis genome and diversification of protoberbering-type alkaloids.</title>
        <authorList>
            <person name="Wang B."/>
            <person name="Shu S."/>
            <person name="Song C."/>
            <person name="Liu Y."/>
        </authorList>
    </citation>
    <scope>NUCLEOTIDE SEQUENCE [LARGE SCALE GENOMIC DNA]</scope>
    <source>
        <strain evidence="1">HL-2020</strain>
        <tissue evidence="1">Leaf</tissue>
    </source>
</reference>
<dbReference type="PANTHER" id="PTHR31286:SF180">
    <property type="entry name" value="OS10G0362600 PROTEIN"/>
    <property type="match status" value="1"/>
</dbReference>
<proteinExistence type="predicted"/>
<dbReference type="OrthoDB" id="1939300at2759"/>
<dbReference type="InterPro" id="IPR040256">
    <property type="entry name" value="At4g02000-like"/>
</dbReference>
<evidence type="ECO:0000313" key="2">
    <source>
        <dbReference type="Proteomes" id="UP000631114"/>
    </source>
</evidence>
<name>A0A835I8G5_9MAGN</name>
<gene>
    <name evidence="1" type="ORF">IFM89_038844</name>
</gene>
<evidence type="ECO:0008006" key="3">
    <source>
        <dbReference type="Google" id="ProtNLM"/>
    </source>
</evidence>
<keyword evidence="2" id="KW-1185">Reference proteome</keyword>
<organism evidence="1 2">
    <name type="scientific">Coptis chinensis</name>
    <dbReference type="NCBI Taxonomy" id="261450"/>
    <lineage>
        <taxon>Eukaryota</taxon>
        <taxon>Viridiplantae</taxon>
        <taxon>Streptophyta</taxon>
        <taxon>Embryophyta</taxon>
        <taxon>Tracheophyta</taxon>
        <taxon>Spermatophyta</taxon>
        <taxon>Magnoliopsida</taxon>
        <taxon>Ranunculales</taxon>
        <taxon>Ranunculaceae</taxon>
        <taxon>Coptidoideae</taxon>
        <taxon>Coptis</taxon>
    </lineage>
</organism>
<dbReference type="PANTHER" id="PTHR31286">
    <property type="entry name" value="GLYCINE-RICH CELL WALL STRUCTURAL PROTEIN 1.8-LIKE"/>
    <property type="match status" value="1"/>
</dbReference>
<evidence type="ECO:0000313" key="1">
    <source>
        <dbReference type="EMBL" id="KAF9612274.1"/>
    </source>
</evidence>
<sequence>MENPNLRSDVLLPLLLMVLVKVRTCLKGVPYVYQQLPHQLLVVLLLKVLTWLPNLKGVSSAPQTNSSQPSSIVNPWSSLFKGSNPNSSAALKGMDVDLVGVAKIPDYIINHDMRQVLEDDPMHITGNLFVIRQWSQEVEAQKSKIKTLPVWVKLMNLPKELWTDDGLSYVASLIAKVTSVWAVKKVNNKQKEQHMAAAADEVTEIINVVEKYKAQDSEVNSISTAREKPNEPIVQDLNQFQVIAEEEHEEEDATPMQGIGDKS</sequence>
<accession>A0A835I8G5</accession>
<dbReference type="EMBL" id="JADFTS010000004">
    <property type="protein sequence ID" value="KAF9612274.1"/>
    <property type="molecule type" value="Genomic_DNA"/>
</dbReference>